<evidence type="ECO:0000259" key="6">
    <source>
        <dbReference type="Pfam" id="PF00496"/>
    </source>
</evidence>
<dbReference type="GO" id="GO:0042597">
    <property type="term" value="C:periplasmic space"/>
    <property type="evidence" value="ECO:0007669"/>
    <property type="project" value="UniProtKB-ARBA"/>
</dbReference>
<evidence type="ECO:0000313" key="7">
    <source>
        <dbReference type="EMBL" id="MBB5977345.1"/>
    </source>
</evidence>
<feature type="chain" id="PRO_5032821135" evidence="5">
    <location>
        <begin position="35"/>
        <end position="522"/>
    </location>
</feature>
<keyword evidence="8" id="KW-1185">Reference proteome</keyword>
<dbReference type="EMBL" id="JACHNF010000001">
    <property type="protein sequence ID" value="MBB5977345.1"/>
    <property type="molecule type" value="Genomic_DNA"/>
</dbReference>
<evidence type="ECO:0000256" key="3">
    <source>
        <dbReference type="ARBA" id="ARBA00022448"/>
    </source>
</evidence>
<dbReference type="GO" id="GO:0030313">
    <property type="term" value="C:cell envelope"/>
    <property type="evidence" value="ECO:0007669"/>
    <property type="project" value="UniProtKB-SubCell"/>
</dbReference>
<dbReference type="PANTHER" id="PTHR30290">
    <property type="entry name" value="PERIPLASMIC BINDING COMPONENT OF ABC TRANSPORTER"/>
    <property type="match status" value="1"/>
</dbReference>
<comment type="similarity">
    <text evidence="2">Belongs to the bacterial solute-binding protein 5 family.</text>
</comment>
<dbReference type="Proteomes" id="UP000558997">
    <property type="component" value="Unassembled WGS sequence"/>
</dbReference>
<dbReference type="GO" id="GO:0043190">
    <property type="term" value="C:ATP-binding cassette (ABC) transporter complex"/>
    <property type="evidence" value="ECO:0007669"/>
    <property type="project" value="InterPro"/>
</dbReference>
<dbReference type="Gene3D" id="3.40.190.10">
    <property type="entry name" value="Periplasmic binding protein-like II"/>
    <property type="match status" value="1"/>
</dbReference>
<evidence type="ECO:0000256" key="5">
    <source>
        <dbReference type="SAM" id="SignalP"/>
    </source>
</evidence>
<dbReference type="InterPro" id="IPR000914">
    <property type="entry name" value="SBP_5_dom"/>
</dbReference>
<comment type="subcellular location">
    <subcellularLocation>
        <location evidence="1">Cell envelope</location>
    </subcellularLocation>
</comment>
<reference evidence="7 8" key="1">
    <citation type="submission" date="2020-08" db="EMBL/GenBank/DDBJ databases">
        <title>Sequencing the genomes of 1000 actinobacteria strains.</title>
        <authorList>
            <person name="Klenk H.-P."/>
        </authorList>
    </citation>
    <scope>NUCLEOTIDE SEQUENCE [LARGE SCALE GENOMIC DNA]</scope>
    <source>
        <strain evidence="7 8">DSM 17294</strain>
    </source>
</reference>
<sequence length="522" mass="55972">MFVSSHPPVLGRLRRTRAGAVIAALLLMATVACSATPAGVAAKPDTLSVGLPASSMPQDFNVAKTVSSIFFFALAYEPLIHLDDDGTFGPALAKSFGYVGPGNKKFQLELRAEAKFSDGTPVTAAAVKKWITYYAKNGPFASQFDLASIDTEGTTKVVLNLKTPNPSVPWNLAQTNGWGFIASPAAVDDPARLSKATFGAGPYKLDPAQSQAGSQLTFVPNENYYDKSKARFKKVVLKQISNASSMIQSLSAGQIDIGQGDYSILDAATQAGFATTGGTLSWDALRFSNSPDRPWGKLQVRQAVNYAIDRASLTKALIGGKGEATSTWMPADGYVKEAKDRYPYDPEKARQLLKEAGYANGVTLTIVDIPGVLTDGTPADALVQAIAQQLQKVGVTLKITTVQPAQYFTELRSGKYDGYVANFGINSYGTYVPIFITSPAAGKGTTDDVTLKKLTARYLSAEHPEAVAQEVSRYVTEQALYVPVYAPKSYMVFKKDLKGVAFPTLPNGLTYGAQPDPTQWQY</sequence>
<dbReference type="GO" id="GO:1904680">
    <property type="term" value="F:peptide transmembrane transporter activity"/>
    <property type="evidence" value="ECO:0007669"/>
    <property type="project" value="TreeGrafter"/>
</dbReference>
<dbReference type="Gene3D" id="3.10.105.10">
    <property type="entry name" value="Dipeptide-binding Protein, Domain 3"/>
    <property type="match status" value="1"/>
</dbReference>
<dbReference type="Pfam" id="PF00496">
    <property type="entry name" value="SBP_bac_5"/>
    <property type="match status" value="1"/>
</dbReference>
<dbReference type="InterPro" id="IPR039424">
    <property type="entry name" value="SBP_5"/>
</dbReference>
<dbReference type="GO" id="GO:0015833">
    <property type="term" value="P:peptide transport"/>
    <property type="evidence" value="ECO:0007669"/>
    <property type="project" value="TreeGrafter"/>
</dbReference>
<proteinExistence type="inferred from homology"/>
<accession>A0A841DJU2</accession>
<keyword evidence="4 5" id="KW-0732">Signal</keyword>
<protein>
    <submittedName>
        <fullName evidence="7">Peptide/nickel transport system substrate-binding protein</fullName>
    </submittedName>
</protein>
<gene>
    <name evidence="7" type="ORF">HDA44_000686</name>
</gene>
<dbReference type="SUPFAM" id="SSF53850">
    <property type="entry name" value="Periplasmic binding protein-like II"/>
    <property type="match status" value="1"/>
</dbReference>
<evidence type="ECO:0000313" key="8">
    <source>
        <dbReference type="Proteomes" id="UP000558997"/>
    </source>
</evidence>
<dbReference type="RefSeq" id="WP_184831248.1">
    <property type="nucleotide sequence ID" value="NZ_BAAAVN010000014.1"/>
</dbReference>
<name>A0A841DJU2_9ACTN</name>
<evidence type="ECO:0000256" key="1">
    <source>
        <dbReference type="ARBA" id="ARBA00004196"/>
    </source>
</evidence>
<evidence type="ECO:0000256" key="2">
    <source>
        <dbReference type="ARBA" id="ARBA00005695"/>
    </source>
</evidence>
<keyword evidence="3" id="KW-0813">Transport</keyword>
<evidence type="ECO:0000256" key="4">
    <source>
        <dbReference type="ARBA" id="ARBA00022729"/>
    </source>
</evidence>
<dbReference type="PANTHER" id="PTHR30290:SF10">
    <property type="entry name" value="PERIPLASMIC OLIGOPEPTIDE-BINDING PROTEIN-RELATED"/>
    <property type="match status" value="1"/>
</dbReference>
<dbReference type="AlphaFoldDB" id="A0A841DJU2"/>
<comment type="caution">
    <text evidence="7">The sequence shown here is derived from an EMBL/GenBank/DDBJ whole genome shotgun (WGS) entry which is preliminary data.</text>
</comment>
<dbReference type="PIRSF" id="PIRSF002741">
    <property type="entry name" value="MppA"/>
    <property type="match status" value="1"/>
</dbReference>
<feature type="signal peptide" evidence="5">
    <location>
        <begin position="1"/>
        <end position="34"/>
    </location>
</feature>
<organism evidence="7 8">
    <name type="scientific">Kribbella solani</name>
    <dbReference type="NCBI Taxonomy" id="236067"/>
    <lineage>
        <taxon>Bacteria</taxon>
        <taxon>Bacillati</taxon>
        <taxon>Actinomycetota</taxon>
        <taxon>Actinomycetes</taxon>
        <taxon>Propionibacteriales</taxon>
        <taxon>Kribbellaceae</taxon>
        <taxon>Kribbella</taxon>
    </lineage>
</organism>
<dbReference type="InterPro" id="IPR030678">
    <property type="entry name" value="Peptide/Ni-bd"/>
</dbReference>
<feature type="domain" description="Solute-binding protein family 5" evidence="6">
    <location>
        <begin position="88"/>
        <end position="428"/>
    </location>
</feature>